<reference evidence="3" key="1">
    <citation type="journal article" date="2009" name="Genome Res.">
        <title>Comparative genomic analyses of the human fungal pathogens Coccidioides and their relatives.</title>
        <authorList>
            <person name="Sharpton T.J."/>
            <person name="Stajich J.E."/>
            <person name="Rounsley S.D."/>
            <person name="Gardner M.J."/>
            <person name="Wortman J.R."/>
            <person name="Jordar V.S."/>
            <person name="Maiti R."/>
            <person name="Kodira C.D."/>
            <person name="Neafsey D.E."/>
            <person name="Zeng Q."/>
            <person name="Hung C.-Y."/>
            <person name="McMahan C."/>
            <person name="Muszewska A."/>
            <person name="Grynberg M."/>
            <person name="Mandel M.A."/>
            <person name="Kellner E.M."/>
            <person name="Barker B.M."/>
            <person name="Galgiani J.N."/>
            <person name="Orbach M.J."/>
            <person name="Kirkland T.N."/>
            <person name="Cole G.T."/>
            <person name="Henn M.R."/>
            <person name="Birren B.W."/>
            <person name="Taylor J.W."/>
        </authorList>
    </citation>
    <scope>NUCLEOTIDE SEQUENCE [LARGE SCALE GENOMIC DNA]</scope>
    <source>
        <strain evidence="3">RS</strain>
    </source>
</reference>
<feature type="compositionally biased region" description="Polar residues" evidence="1">
    <location>
        <begin position="1036"/>
        <end position="1047"/>
    </location>
</feature>
<dbReference type="OrthoDB" id="5376710at2759"/>
<feature type="region of interest" description="Disordered" evidence="1">
    <location>
        <begin position="554"/>
        <end position="601"/>
    </location>
</feature>
<feature type="compositionally biased region" description="Low complexity" evidence="1">
    <location>
        <begin position="554"/>
        <end position="566"/>
    </location>
</feature>
<feature type="compositionally biased region" description="Polar residues" evidence="1">
    <location>
        <begin position="305"/>
        <end position="316"/>
    </location>
</feature>
<dbReference type="Proteomes" id="UP000001261">
    <property type="component" value="Unassembled WGS sequence"/>
</dbReference>
<proteinExistence type="predicted"/>
<dbReference type="KEGG" id="cim:CIMG_10160"/>
<feature type="compositionally biased region" description="Low complexity" evidence="1">
    <location>
        <begin position="1049"/>
        <end position="1064"/>
    </location>
</feature>
<dbReference type="VEuPathDB" id="FungiDB:CIMG_10160"/>
<evidence type="ECO:0000313" key="2">
    <source>
        <dbReference type="EMBL" id="EAS27555.1"/>
    </source>
</evidence>
<accession>A0A0E1RUG2</accession>
<feature type="region of interest" description="Disordered" evidence="1">
    <location>
        <begin position="292"/>
        <end position="316"/>
    </location>
</feature>
<organism evidence="2 3">
    <name type="scientific">Coccidioides immitis (strain RS)</name>
    <name type="common">Valley fever fungus</name>
    <dbReference type="NCBI Taxonomy" id="246410"/>
    <lineage>
        <taxon>Eukaryota</taxon>
        <taxon>Fungi</taxon>
        <taxon>Dikarya</taxon>
        <taxon>Ascomycota</taxon>
        <taxon>Pezizomycotina</taxon>
        <taxon>Eurotiomycetes</taxon>
        <taxon>Eurotiomycetidae</taxon>
        <taxon>Onygenales</taxon>
        <taxon>Onygenaceae</taxon>
        <taxon>Coccidioides</taxon>
    </lineage>
</organism>
<dbReference type="GeneID" id="4558046"/>
<feature type="region of interest" description="Disordered" evidence="1">
    <location>
        <begin position="1029"/>
        <end position="1186"/>
    </location>
</feature>
<feature type="compositionally biased region" description="Polar residues" evidence="1">
    <location>
        <begin position="421"/>
        <end position="431"/>
    </location>
</feature>
<feature type="region of interest" description="Disordered" evidence="1">
    <location>
        <begin position="615"/>
        <end position="665"/>
    </location>
</feature>
<dbReference type="EMBL" id="GG704915">
    <property type="protein sequence ID" value="EAS27555.1"/>
    <property type="molecule type" value="Genomic_DNA"/>
</dbReference>
<keyword evidence="3" id="KW-1185">Reference proteome</keyword>
<feature type="compositionally biased region" description="Basic and acidic residues" evidence="1">
    <location>
        <begin position="458"/>
        <end position="482"/>
    </location>
</feature>
<feature type="compositionally biased region" description="Polar residues" evidence="1">
    <location>
        <begin position="35"/>
        <end position="48"/>
    </location>
</feature>
<dbReference type="InParanoid" id="A0A0E1RUG2"/>
<evidence type="ECO:0000256" key="1">
    <source>
        <dbReference type="SAM" id="MobiDB-lite"/>
    </source>
</evidence>
<reference evidence="3" key="2">
    <citation type="journal article" date="2010" name="Genome Res.">
        <title>Population genomic sequencing of Coccidioides fungi reveals recent hybridization and transposon control.</title>
        <authorList>
            <person name="Neafsey D.E."/>
            <person name="Barker B.M."/>
            <person name="Sharpton T.J."/>
            <person name="Stajich J.E."/>
            <person name="Park D.J."/>
            <person name="Whiston E."/>
            <person name="Hung C.-Y."/>
            <person name="McMahan C."/>
            <person name="White J."/>
            <person name="Sykes S."/>
            <person name="Heiman D."/>
            <person name="Young S."/>
            <person name="Zeng Q."/>
            <person name="Abouelleil A."/>
            <person name="Aftuck L."/>
            <person name="Bessette D."/>
            <person name="Brown A."/>
            <person name="FitzGerald M."/>
            <person name="Lui A."/>
            <person name="Macdonald J.P."/>
            <person name="Priest M."/>
            <person name="Orbach M.J."/>
            <person name="Galgiani J.N."/>
            <person name="Kirkland T.N."/>
            <person name="Cole G.T."/>
            <person name="Birren B.W."/>
            <person name="Henn M.R."/>
            <person name="Taylor J.W."/>
            <person name="Rounsley S.D."/>
        </authorList>
    </citation>
    <scope>GENOME REANNOTATION</scope>
    <source>
        <strain evidence="3">RS</strain>
    </source>
</reference>
<evidence type="ECO:0000313" key="3">
    <source>
        <dbReference type="Proteomes" id="UP000001261"/>
    </source>
</evidence>
<feature type="region of interest" description="Disordered" evidence="1">
    <location>
        <begin position="378"/>
        <end position="486"/>
    </location>
</feature>
<evidence type="ECO:0008006" key="4">
    <source>
        <dbReference type="Google" id="ProtNLM"/>
    </source>
</evidence>
<gene>
    <name evidence="2" type="ORF">CIMG_10160</name>
</gene>
<sequence length="1285" mass="142161">MPCSDYLPNPMLHPGCQQEGKFTKKQQLPLPAAWSRNSRPQSPQVPSRKSTKSVHGDLKGTKKHLTGMQKVEIVKSIWQVNMPLLHSNGPVDTAMEYFNKIDCPRMAGARFEPRQTNSRFSHRGAHTKSLYGERTKPGRPRIHRNMTTVKSGLFREQLSTVRGSHVPLAHYTHVPAAPEHPAQFPERTLAKIKTSGLHHPKINTESTSPAPKEQMWSYSLERNVPSPLARHASALSPLAASQSQSYYFIPAKIGQSPVYDRSPYQNSPALGSGASTSGFSAGFTPNINGFISSRTSIEDSPDVISPTNTSDGVSPTQGYDLISPISAGVFDDCPRLKRTPTFIKQRSIRESQMKPLPPAPGMPVAPLVIRRGTLVKPLDMPRPQSRVDEPVFLPQNPKPSDLDSLDEAFRRSGLLEDEPSSARSPSLQEATEQLEKQLSRMSSATSLIKDLPDFGQEASKDRDSSTSAREEAMSLVQDEHAKPLHTTKSHLDALSRFSSVKKSSSYIGAKDFALRRSITLSAHNLCEAQNNVQQLKHHHSCDNISKISLPTSSHSRSISLESSPPVSCGPFRTLSRRAPSIEHPARLRLPRMRATEHPSEAARELVNLSVVVESPCESDNRTDSMNDQASSSTAEDRSPGPSSSDAEESHQRPPTPEGQPLVEQSPPEQLALFPKLLEIYTASCAPSRASRVPEQLINNISAVAAEKIVLRILQSVDTLEELFNLAVLNRAFYSIFKKNELLLIKGTLFRMSPAAWELREMSPPWEDDDYDVGIVDRPVPEYTPDLYIRHYMRDMCTMVSLKWLILVRCESLLRPETIRALAGQDEERSAEVDDAFWRVWTFCRLFGCGKGREEDIVAQADWLSGGSRARSHNRNSSALLTCPLAVDSVLFDPPSGFAGGNQGGLTATQLYDMMEIWTCLGVLVQVFYGKNDEAREYGVFDSLGVKAGDRAEEDALLESWTQYLLTLGPSAILTLSSLNPDTPIETMFARAQSLGWTKWTSPTKANSGSNRSFLKEAVSRVYDNRLVRGKEVPRFQTPNLQQSQSPQIARPSGPGRRPRSYSAGASIPKQRRREFARELRRRRQEMKEQAQSKLLAQDTEERPISKFQEVIQRLNGSPSNPTSSDSRSKILQPTSAPSNRNHTATGTTPAIHIAPRGPSPEAEEKISQGRHPSPAPYQRRSRTPVPTFIDPADKALHKLVYELGFNESDAKWALKCTDTGLSLDVEAAIELLLPKSGIGSDTVGGCGRGCTLNGHSPPSCPKFHVKKSRTTAGTGLLHRPTWRWA</sequence>
<name>A0A0E1RUG2_COCIM</name>
<protein>
    <recommendedName>
        <fullName evidence="4">F-box domain-containing protein</fullName>
    </recommendedName>
</protein>
<feature type="region of interest" description="Disordered" evidence="1">
    <location>
        <begin position="1"/>
        <end position="63"/>
    </location>
</feature>
<dbReference type="RefSeq" id="XP_001239138.1">
    <property type="nucleotide sequence ID" value="XM_001239137.2"/>
</dbReference>
<feature type="compositionally biased region" description="Polar residues" evidence="1">
    <location>
        <begin position="1129"/>
        <end position="1148"/>
    </location>
</feature>